<feature type="domain" description="AMP-dependent synthetase/ligase" evidence="3">
    <location>
        <begin position="7"/>
        <end position="223"/>
    </location>
</feature>
<keyword evidence="6" id="KW-1185">Reference proteome</keyword>
<organism evidence="5 6">
    <name type="scientific">Actinomadura bangladeshensis</name>
    <dbReference type="NCBI Taxonomy" id="453573"/>
    <lineage>
        <taxon>Bacteria</taxon>
        <taxon>Bacillati</taxon>
        <taxon>Actinomycetota</taxon>
        <taxon>Actinomycetes</taxon>
        <taxon>Streptosporangiales</taxon>
        <taxon>Thermomonosporaceae</taxon>
        <taxon>Actinomadura</taxon>
    </lineage>
</organism>
<dbReference type="InterPro" id="IPR020845">
    <property type="entry name" value="AMP-binding_CS"/>
</dbReference>
<gene>
    <name evidence="5" type="ORF">E1284_40500</name>
</gene>
<sequence>FAPGTPGRLDHPAYVIYTSGSTGRPKGVVTPYRGLTNMQFNHRADIFDPVVASAGRRLRIAHTVSFSFDMSWEELLWLIEGHEVHVCDEDLRRDAEALTAYLRRHRIDVINVTPTYAQQLLDEGLLDGGHRPPLVLLGGEAVPASVWDRLAEADGVLGYNLYGPTEYTINALGGGTEDSAAPTVGTPIWNTRGYVLDGWLRPVPPGAPGELYIAGAGLARGYLGRADLTAERFVADPFCTDPSGGGRMYRTGDLVRVRADGNIDFLGRTDDQVKIRGYRVEPEEIETALAAEPGVGQAAVVAAETGVPGVKRLVGYIVPDGTREGAADERLAEWRQIYDAEYTEVGTVVHTEEFTGWDSSYDGAPIPLDAMREWRETTVDRIRALRPRRVLEIGVGTGLLLTRLAPESKEYWGTDFSEPVIEKLRHELGEAAGGSEGSSPQGWHDLGEDSAVRLSCRPAHDTTGLPEAHFDTIVINSVVQYFPGAAYLQDVIAKAMRLLAPGGALFIGDVRDLRTVRHLHAAIHLGRGTADPDTIERAVRMEKELLLDPAFFTALDGPTRVDILIKRGTRHNELTRHRYDAVLHKDAPP</sequence>
<feature type="non-terminal residue" evidence="5">
    <location>
        <position position="1"/>
    </location>
</feature>
<dbReference type="GO" id="GO:0043041">
    <property type="term" value="P:amino acid activation for nonribosomal peptide biosynthetic process"/>
    <property type="evidence" value="ECO:0007669"/>
    <property type="project" value="TreeGrafter"/>
</dbReference>
<dbReference type="GO" id="GO:0044550">
    <property type="term" value="P:secondary metabolite biosynthetic process"/>
    <property type="evidence" value="ECO:0007669"/>
    <property type="project" value="TreeGrafter"/>
</dbReference>
<dbReference type="Gene3D" id="3.40.50.12780">
    <property type="entry name" value="N-terminal domain of ligase-like"/>
    <property type="match status" value="1"/>
</dbReference>
<reference evidence="5 6" key="1">
    <citation type="submission" date="2019-03" db="EMBL/GenBank/DDBJ databases">
        <title>Draft genome sequences of novel Actinobacteria.</title>
        <authorList>
            <person name="Sahin N."/>
            <person name="Ay H."/>
            <person name="Saygin H."/>
        </authorList>
    </citation>
    <scope>NUCLEOTIDE SEQUENCE [LARGE SCALE GENOMIC DNA]</scope>
    <source>
        <strain evidence="5 6">DSM 45347</strain>
    </source>
</reference>
<name>A0A4R4MXB9_9ACTN</name>
<dbReference type="GO" id="GO:0032259">
    <property type="term" value="P:methylation"/>
    <property type="evidence" value="ECO:0007669"/>
    <property type="project" value="UniProtKB-KW"/>
</dbReference>
<dbReference type="EMBL" id="SMJW01000519">
    <property type="protein sequence ID" value="TDC00845.1"/>
    <property type="molecule type" value="Genomic_DNA"/>
</dbReference>
<dbReference type="Gene3D" id="3.30.300.30">
    <property type="match status" value="1"/>
</dbReference>
<dbReference type="InterPro" id="IPR045851">
    <property type="entry name" value="AMP-bd_C_sf"/>
</dbReference>
<dbReference type="PANTHER" id="PTHR45527:SF1">
    <property type="entry name" value="FATTY ACID SYNTHASE"/>
    <property type="match status" value="1"/>
</dbReference>
<dbReference type="AlphaFoldDB" id="A0A4R4MXB9"/>
<dbReference type="PROSITE" id="PS00455">
    <property type="entry name" value="AMP_BINDING"/>
    <property type="match status" value="1"/>
</dbReference>
<evidence type="ECO:0000256" key="2">
    <source>
        <dbReference type="ARBA" id="ARBA00022553"/>
    </source>
</evidence>
<dbReference type="GO" id="GO:0008168">
    <property type="term" value="F:methyltransferase activity"/>
    <property type="evidence" value="ECO:0007669"/>
    <property type="project" value="UniProtKB-KW"/>
</dbReference>
<keyword evidence="1" id="KW-0596">Phosphopantetheine</keyword>
<dbReference type="Pfam" id="PF08242">
    <property type="entry name" value="Methyltransf_12"/>
    <property type="match status" value="1"/>
</dbReference>
<evidence type="ECO:0000259" key="4">
    <source>
        <dbReference type="Pfam" id="PF08242"/>
    </source>
</evidence>
<dbReference type="Pfam" id="PF00501">
    <property type="entry name" value="AMP-binding"/>
    <property type="match status" value="1"/>
</dbReference>
<dbReference type="InterPro" id="IPR042099">
    <property type="entry name" value="ANL_N_sf"/>
</dbReference>
<dbReference type="InterPro" id="IPR000873">
    <property type="entry name" value="AMP-dep_synth/lig_dom"/>
</dbReference>
<protein>
    <submittedName>
        <fullName evidence="5">Methyltransferase</fullName>
    </submittedName>
</protein>
<evidence type="ECO:0000259" key="3">
    <source>
        <dbReference type="Pfam" id="PF00501"/>
    </source>
</evidence>
<feature type="non-terminal residue" evidence="5">
    <location>
        <position position="589"/>
    </location>
</feature>
<dbReference type="RefSeq" id="WP_131945407.1">
    <property type="nucleotide sequence ID" value="NZ_SMJW01000519.1"/>
</dbReference>
<dbReference type="PANTHER" id="PTHR45527">
    <property type="entry name" value="NONRIBOSOMAL PEPTIDE SYNTHETASE"/>
    <property type="match status" value="1"/>
</dbReference>
<keyword evidence="2" id="KW-0597">Phosphoprotein</keyword>
<dbReference type="InterPro" id="IPR029063">
    <property type="entry name" value="SAM-dependent_MTases_sf"/>
</dbReference>
<dbReference type="SUPFAM" id="SSF53335">
    <property type="entry name" value="S-adenosyl-L-methionine-dependent methyltransferases"/>
    <property type="match status" value="1"/>
</dbReference>
<dbReference type="GO" id="GO:0031177">
    <property type="term" value="F:phosphopantetheine binding"/>
    <property type="evidence" value="ECO:0007669"/>
    <property type="project" value="TreeGrafter"/>
</dbReference>
<evidence type="ECO:0000256" key="1">
    <source>
        <dbReference type="ARBA" id="ARBA00022450"/>
    </source>
</evidence>
<feature type="domain" description="Methyltransferase type 12" evidence="4">
    <location>
        <begin position="391"/>
        <end position="505"/>
    </location>
</feature>
<comment type="caution">
    <text evidence="5">The sequence shown here is derived from an EMBL/GenBank/DDBJ whole genome shotgun (WGS) entry which is preliminary data.</text>
</comment>
<dbReference type="InterPro" id="IPR013217">
    <property type="entry name" value="Methyltransf_12"/>
</dbReference>
<dbReference type="Proteomes" id="UP000295431">
    <property type="component" value="Unassembled WGS sequence"/>
</dbReference>
<dbReference type="CDD" id="cd02440">
    <property type="entry name" value="AdoMet_MTases"/>
    <property type="match status" value="1"/>
</dbReference>
<evidence type="ECO:0000313" key="5">
    <source>
        <dbReference type="EMBL" id="TDC00845.1"/>
    </source>
</evidence>
<dbReference type="GO" id="GO:0005829">
    <property type="term" value="C:cytosol"/>
    <property type="evidence" value="ECO:0007669"/>
    <property type="project" value="TreeGrafter"/>
</dbReference>
<accession>A0A4R4MXB9</accession>
<dbReference type="Gene3D" id="3.40.50.150">
    <property type="entry name" value="Vaccinia Virus protein VP39"/>
    <property type="match status" value="1"/>
</dbReference>
<evidence type="ECO:0000313" key="6">
    <source>
        <dbReference type="Proteomes" id="UP000295431"/>
    </source>
</evidence>
<dbReference type="FunFam" id="2.30.38.10:FF:000001">
    <property type="entry name" value="Non-ribosomal peptide synthetase PvdI"/>
    <property type="match status" value="1"/>
</dbReference>
<keyword evidence="5" id="KW-0808">Transferase</keyword>
<dbReference type="SUPFAM" id="SSF56801">
    <property type="entry name" value="Acetyl-CoA synthetase-like"/>
    <property type="match status" value="1"/>
</dbReference>
<proteinExistence type="predicted"/>
<dbReference type="CDD" id="cd05930">
    <property type="entry name" value="A_NRPS"/>
    <property type="match status" value="1"/>
</dbReference>
<dbReference type="OrthoDB" id="3671989at2"/>
<keyword evidence="5" id="KW-0489">Methyltransferase</keyword>